<evidence type="ECO:0000313" key="4">
    <source>
        <dbReference type="EnsemblPlants" id="AES69633"/>
    </source>
</evidence>
<evidence type="ECO:0000259" key="2">
    <source>
        <dbReference type="PROSITE" id="PS50802"/>
    </source>
</evidence>
<evidence type="ECO:0000256" key="1">
    <source>
        <dbReference type="ARBA" id="ARBA00010407"/>
    </source>
</evidence>
<protein>
    <recommendedName>
        <fullName evidence="2">OTU domain-containing protein</fullName>
    </recommendedName>
</protein>
<dbReference type="OMA" id="CFRALME"/>
<dbReference type="PANTHER" id="PTHR12419">
    <property type="entry name" value="OTU DOMAIN CONTAINING PROTEIN"/>
    <property type="match status" value="1"/>
</dbReference>
<evidence type="ECO:0000313" key="3">
    <source>
        <dbReference type="EMBL" id="AES69633.1"/>
    </source>
</evidence>
<reference evidence="3 5" key="2">
    <citation type="journal article" date="2014" name="BMC Genomics">
        <title>An improved genome release (version Mt4.0) for the model legume Medicago truncatula.</title>
        <authorList>
            <person name="Tang H."/>
            <person name="Krishnakumar V."/>
            <person name="Bidwell S."/>
            <person name="Rosen B."/>
            <person name="Chan A."/>
            <person name="Zhou S."/>
            <person name="Gentzbittel L."/>
            <person name="Childs K.L."/>
            <person name="Yandell M."/>
            <person name="Gundlach H."/>
            <person name="Mayer K.F."/>
            <person name="Schwartz D.C."/>
            <person name="Town C.D."/>
        </authorList>
    </citation>
    <scope>GENOME REANNOTATION</scope>
    <source>
        <strain evidence="4 5">cv. Jemalong A17</strain>
    </source>
</reference>
<dbReference type="CDD" id="cd22744">
    <property type="entry name" value="OTU"/>
    <property type="match status" value="1"/>
</dbReference>
<evidence type="ECO:0000313" key="5">
    <source>
        <dbReference type="Proteomes" id="UP000002051"/>
    </source>
</evidence>
<dbReference type="PaxDb" id="3880-AES69633"/>
<proteinExistence type="inferred from homology"/>
<keyword evidence="5" id="KW-1185">Reference proteome</keyword>
<dbReference type="GO" id="GO:0004843">
    <property type="term" value="F:cysteine-type deubiquitinase activity"/>
    <property type="evidence" value="ECO:0000318"/>
    <property type="project" value="GO_Central"/>
</dbReference>
<gene>
    <name evidence="3" type="ordered locus">MTR_3g032550</name>
</gene>
<accession>G7IX17</accession>
<dbReference type="InterPro" id="IPR003323">
    <property type="entry name" value="OTU_dom"/>
</dbReference>
<reference evidence="3 5" key="1">
    <citation type="journal article" date="2011" name="Nature">
        <title>The Medicago genome provides insight into the evolution of rhizobial symbioses.</title>
        <authorList>
            <person name="Young N.D."/>
            <person name="Debelle F."/>
            <person name="Oldroyd G.E."/>
            <person name="Geurts R."/>
            <person name="Cannon S.B."/>
            <person name="Udvardi M.K."/>
            <person name="Benedito V.A."/>
            <person name="Mayer K.F."/>
            <person name="Gouzy J."/>
            <person name="Schoof H."/>
            <person name="Van de Peer Y."/>
            <person name="Proost S."/>
            <person name="Cook D.R."/>
            <person name="Meyers B.C."/>
            <person name="Spannagl M."/>
            <person name="Cheung F."/>
            <person name="De Mita S."/>
            <person name="Krishnakumar V."/>
            <person name="Gundlach H."/>
            <person name="Zhou S."/>
            <person name="Mudge J."/>
            <person name="Bharti A.K."/>
            <person name="Murray J.D."/>
            <person name="Naoumkina M.A."/>
            <person name="Rosen B."/>
            <person name="Silverstein K.A."/>
            <person name="Tang H."/>
            <person name="Rombauts S."/>
            <person name="Zhao P.X."/>
            <person name="Zhou P."/>
            <person name="Barbe V."/>
            <person name="Bardou P."/>
            <person name="Bechner M."/>
            <person name="Bellec A."/>
            <person name="Berger A."/>
            <person name="Berges H."/>
            <person name="Bidwell S."/>
            <person name="Bisseling T."/>
            <person name="Choisne N."/>
            <person name="Couloux A."/>
            <person name="Denny R."/>
            <person name="Deshpande S."/>
            <person name="Dai X."/>
            <person name="Doyle J.J."/>
            <person name="Dudez A.M."/>
            <person name="Farmer A.D."/>
            <person name="Fouteau S."/>
            <person name="Franken C."/>
            <person name="Gibelin C."/>
            <person name="Gish J."/>
            <person name="Goldstein S."/>
            <person name="Gonzalez A.J."/>
            <person name="Green P.J."/>
            <person name="Hallab A."/>
            <person name="Hartog M."/>
            <person name="Hua A."/>
            <person name="Humphray S.J."/>
            <person name="Jeong D.H."/>
            <person name="Jing Y."/>
            <person name="Jocker A."/>
            <person name="Kenton S.M."/>
            <person name="Kim D.J."/>
            <person name="Klee K."/>
            <person name="Lai H."/>
            <person name="Lang C."/>
            <person name="Lin S."/>
            <person name="Macmil S.L."/>
            <person name="Magdelenat G."/>
            <person name="Matthews L."/>
            <person name="McCorrison J."/>
            <person name="Monaghan E.L."/>
            <person name="Mun J.H."/>
            <person name="Najar F.Z."/>
            <person name="Nicholson C."/>
            <person name="Noirot C."/>
            <person name="O'Bleness M."/>
            <person name="Paule C.R."/>
            <person name="Poulain J."/>
            <person name="Prion F."/>
            <person name="Qin B."/>
            <person name="Qu C."/>
            <person name="Retzel E.F."/>
            <person name="Riddle C."/>
            <person name="Sallet E."/>
            <person name="Samain S."/>
            <person name="Samson N."/>
            <person name="Sanders I."/>
            <person name="Saurat O."/>
            <person name="Scarpelli C."/>
            <person name="Schiex T."/>
            <person name="Segurens B."/>
            <person name="Severin A.J."/>
            <person name="Sherrier D.J."/>
            <person name="Shi R."/>
            <person name="Sims S."/>
            <person name="Singer S.R."/>
            <person name="Sinharoy S."/>
            <person name="Sterck L."/>
            <person name="Viollet A."/>
            <person name="Wang B.B."/>
            <person name="Wang K."/>
            <person name="Wang M."/>
            <person name="Wang X."/>
            <person name="Warfsmann J."/>
            <person name="Weissenbach J."/>
            <person name="White D.D."/>
            <person name="White J.D."/>
            <person name="Wiley G.B."/>
            <person name="Wincker P."/>
            <person name="Xing Y."/>
            <person name="Yang L."/>
            <person name="Yao Z."/>
            <person name="Ying F."/>
            <person name="Zhai J."/>
            <person name="Zhou L."/>
            <person name="Zuber A."/>
            <person name="Denarie J."/>
            <person name="Dixon R.A."/>
            <person name="May G.D."/>
            <person name="Schwartz D.C."/>
            <person name="Rogers J."/>
            <person name="Quetier F."/>
            <person name="Town C.D."/>
            <person name="Roe B.A."/>
        </authorList>
    </citation>
    <scope>NUCLEOTIDE SEQUENCE [LARGE SCALE GENOMIC DNA]</scope>
    <source>
        <strain evidence="3">A17</strain>
        <strain evidence="4 5">cv. Jemalong A17</strain>
    </source>
</reference>
<dbReference type="PANTHER" id="PTHR12419:SF104">
    <property type="entry name" value="FAR1 DNA-BINDING DOMAIN PROTEIN"/>
    <property type="match status" value="1"/>
</dbReference>
<dbReference type="InterPro" id="IPR050704">
    <property type="entry name" value="Peptidase_C85-like"/>
</dbReference>
<organism evidence="3 5">
    <name type="scientific">Medicago truncatula</name>
    <name type="common">Barrel medic</name>
    <name type="synonym">Medicago tribuloides</name>
    <dbReference type="NCBI Taxonomy" id="3880"/>
    <lineage>
        <taxon>Eukaryota</taxon>
        <taxon>Viridiplantae</taxon>
        <taxon>Streptophyta</taxon>
        <taxon>Embryophyta</taxon>
        <taxon>Tracheophyta</taxon>
        <taxon>Spermatophyta</taxon>
        <taxon>Magnoliopsida</taxon>
        <taxon>eudicotyledons</taxon>
        <taxon>Gunneridae</taxon>
        <taxon>Pentapetalae</taxon>
        <taxon>rosids</taxon>
        <taxon>fabids</taxon>
        <taxon>Fabales</taxon>
        <taxon>Fabaceae</taxon>
        <taxon>Papilionoideae</taxon>
        <taxon>50 kb inversion clade</taxon>
        <taxon>NPAAA clade</taxon>
        <taxon>Hologalegina</taxon>
        <taxon>IRL clade</taxon>
        <taxon>Trifolieae</taxon>
        <taxon>Medicago</taxon>
    </lineage>
</organism>
<feature type="domain" description="OTU" evidence="2">
    <location>
        <begin position="201"/>
        <end position="341"/>
    </location>
</feature>
<dbReference type="Proteomes" id="UP000002051">
    <property type="component" value="Chromosome 3"/>
</dbReference>
<dbReference type="PROSITE" id="PS50802">
    <property type="entry name" value="OTU"/>
    <property type="match status" value="1"/>
</dbReference>
<name>G7IX17_MEDTR</name>
<dbReference type="EMBL" id="CM001219">
    <property type="protein sequence ID" value="AES69633.1"/>
    <property type="molecule type" value="Genomic_DNA"/>
</dbReference>
<dbReference type="eggNOG" id="ENOG502QQB8">
    <property type="taxonomic scope" value="Eukaryota"/>
</dbReference>
<comment type="similarity">
    <text evidence="1">Belongs to the peptidase C85 family.</text>
</comment>
<dbReference type="Gene3D" id="3.90.70.80">
    <property type="match status" value="1"/>
</dbReference>
<dbReference type="EnsemblPlants" id="AES69633">
    <property type="protein sequence ID" value="AES69633"/>
    <property type="gene ID" value="MTR_3g032550"/>
</dbReference>
<dbReference type="HOGENOM" id="CLU_042722_1_0_1"/>
<reference evidence="4" key="3">
    <citation type="submission" date="2015-04" db="UniProtKB">
        <authorList>
            <consortium name="EnsemblPlants"/>
        </authorList>
    </citation>
    <scope>IDENTIFICATION</scope>
    <source>
        <strain evidence="4">cv. Jemalong A17</strain>
    </source>
</reference>
<sequence>MLANQFGEIQSSFGRSVTVLEHRYKDVTLYSELGGHMSRQTMNFIFVEKTRARKTLCIEKKTCGFVPRTLYGLPCACIIAMTIRHNKPIRLDEIHPHWHKLYMGEEESNEEYIGRGGVAWYPRTSCKSSIPIETRNQRGYAVVSVSGDHNVVTASKKGANQRSACIGISSVPVPKPSLVSRNYNPSSPMYYMPKFMRPYIEGIVHVIGDGHCGFRAIAERVGLTEESHVMVRRALIKMLKEHRNKYIEVYASEDRYKYILDGLHPPKNPSSFAPSEKWLTLPDMGHIVASCYNKPVVEMTTLDIGVSETFFPRRGVPPVNPKSNMICLGLIPNHFVLLSLKDGCLLPPSSTEWRNHWSDEAKTWDYKFLDQHDCFRALMEIEDKERMVPTKKPTNEDNPIMFDDTPVKANTEFLDVLEHLDYLLLLDEI</sequence>
<dbReference type="AlphaFoldDB" id="G7IX17"/>